<evidence type="ECO:0000313" key="2">
    <source>
        <dbReference type="EMBL" id="CBW74053.1"/>
    </source>
</evidence>
<evidence type="ECO:0000256" key="1">
    <source>
        <dbReference type="SAM" id="MobiDB-lite"/>
    </source>
</evidence>
<dbReference type="AlphaFoldDB" id="E5AMX2"/>
<organism evidence="2 3">
    <name type="scientific">Mycetohabitans rhizoxinica (strain DSM 19002 / CIP 109453 / HKI 454)</name>
    <name type="common">Paraburkholderia rhizoxinica</name>
    <dbReference type="NCBI Taxonomy" id="882378"/>
    <lineage>
        <taxon>Bacteria</taxon>
        <taxon>Pseudomonadati</taxon>
        <taxon>Pseudomonadota</taxon>
        <taxon>Betaproteobacteria</taxon>
        <taxon>Burkholderiales</taxon>
        <taxon>Burkholderiaceae</taxon>
        <taxon>Mycetohabitans</taxon>
    </lineage>
</organism>
<dbReference type="STRING" id="882378.RBRH_04038"/>
<dbReference type="KEGG" id="brh:RBRH_04038"/>
<evidence type="ECO:0000313" key="3">
    <source>
        <dbReference type="Proteomes" id="UP000007437"/>
    </source>
</evidence>
<name>E5AMX2_MYCRK</name>
<sequence length="58" mass="6205">MSQNCSAVRHPAQRSALISPAPRAGDTHAPDTHAPAYRFRARLRATHPPIGQAARAPP</sequence>
<dbReference type="Proteomes" id="UP000007437">
    <property type="component" value="Chromosome"/>
</dbReference>
<protein>
    <submittedName>
        <fullName evidence="2">Uncharacterized protein</fullName>
    </submittedName>
</protein>
<reference evidence="2 3" key="1">
    <citation type="journal article" date="2011" name="J. Bacteriol.">
        <title>Complete genome sequence of Burkholderia rhizoxinica, an endosymbiont of Rhizopus microsporus.</title>
        <authorList>
            <person name="Lackner G."/>
            <person name="Moebius N."/>
            <person name="Partida-Martinez L."/>
            <person name="Hertweck C."/>
        </authorList>
    </citation>
    <scope>NUCLEOTIDE SEQUENCE [LARGE SCALE GENOMIC DNA]</scope>
    <source>
        <strain evidence="3">DSM 19002 / CIP 109453 / HKI 454</strain>
    </source>
</reference>
<dbReference type="HOGENOM" id="CLU_2970641_0_0_4"/>
<dbReference type="EMBL" id="FR687359">
    <property type="protein sequence ID" value="CBW74053.1"/>
    <property type="molecule type" value="Genomic_DNA"/>
</dbReference>
<gene>
    <name evidence="2" type="ordered locus">RBRH_04038</name>
</gene>
<accession>E5AMX2</accession>
<proteinExistence type="predicted"/>
<feature type="region of interest" description="Disordered" evidence="1">
    <location>
        <begin position="1"/>
        <end position="34"/>
    </location>
</feature>